<dbReference type="PROSITE" id="PS51257">
    <property type="entry name" value="PROKAR_LIPOPROTEIN"/>
    <property type="match status" value="1"/>
</dbReference>
<feature type="region of interest" description="Disordered" evidence="1">
    <location>
        <begin position="240"/>
        <end position="263"/>
    </location>
</feature>
<dbReference type="InterPro" id="IPR029046">
    <property type="entry name" value="LolA/LolB/LppX"/>
</dbReference>
<dbReference type="EMBL" id="BAAALT010000080">
    <property type="protein sequence ID" value="GAA1806065.1"/>
    <property type="molecule type" value="Genomic_DNA"/>
</dbReference>
<evidence type="ECO:0008006" key="5">
    <source>
        <dbReference type="Google" id="ProtNLM"/>
    </source>
</evidence>
<evidence type="ECO:0000256" key="2">
    <source>
        <dbReference type="SAM" id="SignalP"/>
    </source>
</evidence>
<keyword evidence="4" id="KW-1185">Reference proteome</keyword>
<feature type="compositionally biased region" description="Low complexity" evidence="1">
    <location>
        <begin position="53"/>
        <end position="64"/>
    </location>
</feature>
<dbReference type="SUPFAM" id="SSF89392">
    <property type="entry name" value="Prokaryotic lipoproteins and lipoprotein localization factors"/>
    <property type="match status" value="1"/>
</dbReference>
<feature type="chain" id="PRO_5046493870" description="Lipoprotein" evidence="2">
    <location>
        <begin position="21"/>
        <end position="263"/>
    </location>
</feature>
<protein>
    <recommendedName>
        <fullName evidence="5">Lipoprotein</fullName>
    </recommendedName>
</protein>
<feature type="region of interest" description="Disordered" evidence="1">
    <location>
        <begin position="53"/>
        <end position="74"/>
    </location>
</feature>
<keyword evidence="2" id="KW-0732">Signal</keyword>
<comment type="caution">
    <text evidence="3">The sequence shown here is derived from an EMBL/GenBank/DDBJ whole genome shotgun (WGS) entry which is preliminary data.</text>
</comment>
<evidence type="ECO:0000256" key="1">
    <source>
        <dbReference type="SAM" id="MobiDB-lite"/>
    </source>
</evidence>
<name>A0ABN2M143_9ACTN</name>
<evidence type="ECO:0000313" key="3">
    <source>
        <dbReference type="EMBL" id="GAA1806065.1"/>
    </source>
</evidence>
<organism evidence="3 4">
    <name type="scientific">Luedemannella flava</name>
    <dbReference type="NCBI Taxonomy" id="349316"/>
    <lineage>
        <taxon>Bacteria</taxon>
        <taxon>Bacillati</taxon>
        <taxon>Actinomycetota</taxon>
        <taxon>Actinomycetes</taxon>
        <taxon>Micromonosporales</taxon>
        <taxon>Micromonosporaceae</taxon>
        <taxon>Luedemannella</taxon>
    </lineage>
</organism>
<proteinExistence type="predicted"/>
<sequence length="263" mass="27015">MHRRSFTTAAVGLGLALALAACGPADDNAGGAAPTTAPASPKDTLIAAAPASSGKSFSFTSTGAGAKGSGRVDPASKGNDLSFAYTDAELGFTMDMKFLVVDADAWVKITFENTDGLTGLPKYPKKWMHLDKSKVTDTDGEYIFDPDPLSTSSVLKAIVSAEKAGEGDYSGTLDLTAAPDATIVDEEVLKDLGDAAKAVPFTATIGADGHLATLTVKVPKAGKNKAYTYTEKYADYGTAKPVSAPAAGDAQEAPDSAYEMLNS</sequence>
<gene>
    <name evidence="3" type="ORF">GCM10009682_29880</name>
</gene>
<evidence type="ECO:0000313" key="4">
    <source>
        <dbReference type="Proteomes" id="UP001500218"/>
    </source>
</evidence>
<dbReference type="Proteomes" id="UP001500218">
    <property type="component" value="Unassembled WGS sequence"/>
</dbReference>
<reference evidence="3 4" key="1">
    <citation type="journal article" date="2019" name="Int. J. Syst. Evol. Microbiol.">
        <title>The Global Catalogue of Microorganisms (GCM) 10K type strain sequencing project: providing services to taxonomists for standard genome sequencing and annotation.</title>
        <authorList>
            <consortium name="The Broad Institute Genomics Platform"/>
            <consortium name="The Broad Institute Genome Sequencing Center for Infectious Disease"/>
            <person name="Wu L."/>
            <person name="Ma J."/>
        </authorList>
    </citation>
    <scope>NUCLEOTIDE SEQUENCE [LARGE SCALE GENOMIC DNA]</scope>
    <source>
        <strain evidence="3 4">JCM 13250</strain>
    </source>
</reference>
<feature type="signal peptide" evidence="2">
    <location>
        <begin position="1"/>
        <end position="20"/>
    </location>
</feature>
<accession>A0ABN2M143</accession>
<dbReference type="Gene3D" id="2.50.20.20">
    <property type="match status" value="1"/>
</dbReference>